<evidence type="ECO:0000313" key="6">
    <source>
        <dbReference type="Proteomes" id="UP000006906"/>
    </source>
</evidence>
<dbReference type="InterPro" id="IPR036772">
    <property type="entry name" value="SRCR-like_dom_sf"/>
</dbReference>
<dbReference type="PROSITE" id="PS50287">
    <property type="entry name" value="SRCR_2"/>
    <property type="match status" value="2"/>
</dbReference>
<dbReference type="RefSeq" id="XP_042919916.1">
    <property type="nucleotide sequence ID" value="XM_043066519.1"/>
</dbReference>
<dbReference type="Pfam" id="PF00530">
    <property type="entry name" value="SRCR"/>
    <property type="match status" value="2"/>
</dbReference>
<dbReference type="Gene3D" id="3.10.250.10">
    <property type="entry name" value="SRCR-like domain"/>
    <property type="match status" value="2"/>
</dbReference>
<dbReference type="RefSeq" id="XP_042919917.1">
    <property type="nucleotide sequence ID" value="XM_043066520.1"/>
</dbReference>
<protein>
    <recommendedName>
        <fullName evidence="4">SRCR domain-containing protein</fullName>
    </recommendedName>
</protein>
<feature type="compositionally biased region" description="Pro residues" evidence="2">
    <location>
        <begin position="312"/>
        <end position="339"/>
    </location>
</feature>
<dbReference type="OMA" id="CISIPAC"/>
<evidence type="ECO:0000313" key="5">
    <source>
        <dbReference type="EMBL" id="PNW77140.1"/>
    </source>
</evidence>
<sequence>MAPTSFRLLVLALAIDVTVGGRLQKLERRSLQDGTLRLVPDAYQGRVEVLYNGVWGTICDSGFSDRTANVICRQLGYAGGRAHWGAWWGEGSGPIQVTNLQCKGTESDIQECSSSPWGAESGCSHADDAGVVCFDEQPVRLADGTAPGTGRLEVLSMDGIWGSVCELGWRPENTYKACTQLGFPDNLDVAVLVGGSAFGSGDLRVAMADVACSGLERYFAACSFAGWGVSGGCDPETQTVGLDCLGTLGHSPGPDQNQPPEAAEASPPDLPPPSPSAPPMEGDAPPPRRPPFNPAGDGAAPPPGNEPIGADMPPPPLAPPPNRPPLSPDTPAAAPPPDNAPDEWSPPSDSPPDSPPNHEPDPGTDWSPPPPPYVIPAPVPDPSPPPYYGSSYPPPSPPPPPYYGSSYPPPSPPPPPYYGNGVPPPYYTTSPPAPVYGPPYGSAPPPYYNHTHKPPAGYPPPGGQSGHQAPPLPPFPADDNQGSYLEAGTIGFPPPIRPGSSGALFLEVLCPPGFYATAIQVLNQETASGLGLECISIPACADPPPPPSRSIKIHYRAPGCGPRRSRRSLRGLGSELAAEDPDSRLSSGSQQESNGQLRSSTAAGGSARVRSSSRMLGSATDVGAIVGNAFVLSTARLTDGAGNTVDQLAVYFGDPSSPDLQTKVVIRLNSEWVDGFSVPDYRFDCPSGFSAVRAQTGGMSQPPTRVGFRCGSDAAAAGGWTSPELGVGDYGPAVPLSEVQCPEGSRLAGLLASTRRIWDGGPLLVEAFTAYCTKACAA</sequence>
<feature type="compositionally biased region" description="Polar residues" evidence="2">
    <location>
        <begin position="584"/>
        <end position="597"/>
    </location>
</feature>
<feature type="compositionally biased region" description="Pro residues" evidence="2">
    <location>
        <begin position="268"/>
        <end position="293"/>
    </location>
</feature>
<dbReference type="GeneID" id="5728220"/>
<gene>
    <name evidence="5" type="ORF">CHLRE_10g423850v5</name>
</gene>
<dbReference type="Proteomes" id="UP000006906">
    <property type="component" value="Chromosome 10"/>
</dbReference>
<dbReference type="EMBL" id="CM008971">
    <property type="protein sequence ID" value="PNW77141.1"/>
    <property type="molecule type" value="Genomic_DNA"/>
</dbReference>
<dbReference type="PROSITE" id="PS00420">
    <property type="entry name" value="SRCR_1"/>
    <property type="match status" value="1"/>
</dbReference>
<dbReference type="Gramene" id="PNW77140">
    <property type="protein sequence ID" value="PNW77140"/>
    <property type="gene ID" value="CHLRE_10g423850v5"/>
</dbReference>
<organism evidence="5 6">
    <name type="scientific">Chlamydomonas reinhardtii</name>
    <name type="common">Chlamydomonas smithii</name>
    <dbReference type="NCBI Taxonomy" id="3055"/>
    <lineage>
        <taxon>Eukaryota</taxon>
        <taxon>Viridiplantae</taxon>
        <taxon>Chlorophyta</taxon>
        <taxon>core chlorophytes</taxon>
        <taxon>Chlorophyceae</taxon>
        <taxon>CS clade</taxon>
        <taxon>Chlamydomonadales</taxon>
        <taxon>Chlamydomonadaceae</taxon>
        <taxon>Chlamydomonas</taxon>
    </lineage>
</organism>
<dbReference type="FunFam" id="3.10.250.10:FF:000009">
    <property type="entry name" value="WC1"/>
    <property type="match status" value="1"/>
</dbReference>
<dbReference type="OrthoDB" id="547695at2759"/>
<feature type="region of interest" description="Disordered" evidence="2">
    <location>
        <begin position="575"/>
        <end position="609"/>
    </location>
</feature>
<feature type="domain" description="SRCR" evidence="4">
    <location>
        <begin position="36"/>
        <end position="134"/>
    </location>
</feature>
<dbReference type="KEGG" id="cre:CHLRE_10g423850v5"/>
<keyword evidence="3" id="KW-0732">Signal</keyword>
<keyword evidence="6" id="KW-1185">Reference proteome</keyword>
<evidence type="ECO:0000256" key="2">
    <source>
        <dbReference type="SAM" id="MobiDB-lite"/>
    </source>
</evidence>
<evidence type="ECO:0000256" key="1">
    <source>
        <dbReference type="ARBA" id="ARBA00023157"/>
    </source>
</evidence>
<dbReference type="PRINTS" id="PR00258">
    <property type="entry name" value="SPERACTRCPTR"/>
</dbReference>
<dbReference type="ExpressionAtlas" id="A0A2K3D9D1">
    <property type="expression patterns" value="baseline"/>
</dbReference>
<name>A0A2K3D9D1_CHLRE</name>
<dbReference type="SUPFAM" id="SSF56487">
    <property type="entry name" value="SRCR-like"/>
    <property type="match status" value="2"/>
</dbReference>
<feature type="chain" id="PRO_5014294313" description="SRCR domain-containing protein" evidence="3">
    <location>
        <begin position="21"/>
        <end position="778"/>
    </location>
</feature>
<evidence type="ECO:0000259" key="4">
    <source>
        <dbReference type="PROSITE" id="PS50287"/>
    </source>
</evidence>
<dbReference type="PANTHER" id="PTHR48071:SF18">
    <property type="entry name" value="DELETED IN MALIGNANT BRAIN TUMORS 1 PROTEIN-RELATED"/>
    <property type="match status" value="1"/>
</dbReference>
<feature type="domain" description="SRCR" evidence="4">
    <location>
        <begin position="139"/>
        <end position="245"/>
    </location>
</feature>
<dbReference type="SMART" id="SM00202">
    <property type="entry name" value="SR"/>
    <property type="match status" value="2"/>
</dbReference>
<feature type="compositionally biased region" description="Low complexity" evidence="2">
    <location>
        <begin position="598"/>
        <end position="609"/>
    </location>
</feature>
<reference evidence="5 6" key="1">
    <citation type="journal article" date="2007" name="Science">
        <title>The Chlamydomonas genome reveals the evolution of key animal and plant functions.</title>
        <authorList>
            <person name="Merchant S.S."/>
            <person name="Prochnik S.E."/>
            <person name="Vallon O."/>
            <person name="Harris E.H."/>
            <person name="Karpowicz S.J."/>
            <person name="Witman G.B."/>
            <person name="Terry A."/>
            <person name="Salamov A."/>
            <person name="Fritz-Laylin L.K."/>
            <person name="Marechal-Drouard L."/>
            <person name="Marshall W.F."/>
            <person name="Qu L.H."/>
            <person name="Nelson D.R."/>
            <person name="Sanderfoot A.A."/>
            <person name="Spalding M.H."/>
            <person name="Kapitonov V.V."/>
            <person name="Ren Q."/>
            <person name="Ferris P."/>
            <person name="Lindquist E."/>
            <person name="Shapiro H."/>
            <person name="Lucas S.M."/>
            <person name="Grimwood J."/>
            <person name="Schmutz J."/>
            <person name="Cardol P."/>
            <person name="Cerutti H."/>
            <person name="Chanfreau G."/>
            <person name="Chen C.L."/>
            <person name="Cognat V."/>
            <person name="Croft M.T."/>
            <person name="Dent R."/>
            <person name="Dutcher S."/>
            <person name="Fernandez E."/>
            <person name="Fukuzawa H."/>
            <person name="Gonzalez-Ballester D."/>
            <person name="Gonzalez-Halphen D."/>
            <person name="Hallmann A."/>
            <person name="Hanikenne M."/>
            <person name="Hippler M."/>
            <person name="Inwood W."/>
            <person name="Jabbari K."/>
            <person name="Kalanon M."/>
            <person name="Kuras R."/>
            <person name="Lefebvre P.A."/>
            <person name="Lemaire S.D."/>
            <person name="Lobanov A.V."/>
            <person name="Lohr M."/>
            <person name="Manuell A."/>
            <person name="Meier I."/>
            <person name="Mets L."/>
            <person name="Mittag M."/>
            <person name="Mittelmeier T."/>
            <person name="Moroney J.V."/>
            <person name="Moseley J."/>
            <person name="Napoli C."/>
            <person name="Nedelcu A.M."/>
            <person name="Niyogi K."/>
            <person name="Novoselov S.V."/>
            <person name="Paulsen I.T."/>
            <person name="Pazour G."/>
            <person name="Purton S."/>
            <person name="Ral J.P."/>
            <person name="Riano-Pachon D.M."/>
            <person name="Riekhof W."/>
            <person name="Rymarquis L."/>
            <person name="Schroda M."/>
            <person name="Stern D."/>
            <person name="Umen J."/>
            <person name="Willows R."/>
            <person name="Wilson N."/>
            <person name="Zimmer S.L."/>
            <person name="Allmer J."/>
            <person name="Balk J."/>
            <person name="Bisova K."/>
            <person name="Chen C.J."/>
            <person name="Elias M."/>
            <person name="Gendler K."/>
            <person name="Hauser C."/>
            <person name="Lamb M.R."/>
            <person name="Ledford H."/>
            <person name="Long J.C."/>
            <person name="Minagawa J."/>
            <person name="Page M.D."/>
            <person name="Pan J."/>
            <person name="Pootakham W."/>
            <person name="Roje S."/>
            <person name="Rose A."/>
            <person name="Stahlberg E."/>
            <person name="Terauchi A.M."/>
            <person name="Yang P."/>
            <person name="Ball S."/>
            <person name="Bowler C."/>
            <person name="Dieckmann C.L."/>
            <person name="Gladyshev V.N."/>
            <person name="Green P."/>
            <person name="Jorgensen R."/>
            <person name="Mayfield S."/>
            <person name="Mueller-Roeber B."/>
            <person name="Rajamani S."/>
            <person name="Sayre R.T."/>
            <person name="Brokstein P."/>
            <person name="Dubchak I."/>
            <person name="Goodstein D."/>
            <person name="Hornick L."/>
            <person name="Huang Y.W."/>
            <person name="Jhaveri J."/>
            <person name="Luo Y."/>
            <person name="Martinez D."/>
            <person name="Ngau W.C."/>
            <person name="Otillar B."/>
            <person name="Poliakov A."/>
            <person name="Porter A."/>
            <person name="Szajkowski L."/>
            <person name="Werner G."/>
            <person name="Zhou K."/>
            <person name="Grigoriev I.V."/>
            <person name="Rokhsar D.S."/>
            <person name="Grossman A.R."/>
        </authorList>
    </citation>
    <scope>NUCLEOTIDE SEQUENCE [LARGE SCALE GENOMIC DNA]</scope>
    <source>
        <strain evidence="6">CC-503</strain>
        <strain evidence="5">CC-503 cw92 mt+</strain>
    </source>
</reference>
<dbReference type="AlphaFoldDB" id="A0A2K3D9D1"/>
<feature type="signal peptide" evidence="3">
    <location>
        <begin position="1"/>
        <end position="20"/>
    </location>
</feature>
<proteinExistence type="predicted"/>
<feature type="region of interest" description="Disordered" evidence="2">
    <location>
        <begin position="548"/>
        <end position="567"/>
    </location>
</feature>
<reference evidence="5" key="2">
    <citation type="submission" date="2017-07" db="EMBL/GenBank/DDBJ databases">
        <title>WGS assembly of Chlamydomonas reinhardtii.</title>
        <authorList>
            <consortium name="Chlamydomonas Annotation Team"/>
            <consortium name="JGI Annotation Team"/>
            <person name="Merchant S.S."/>
            <person name="Prochnik S.E."/>
            <person name="Vallon O."/>
            <person name="Harris E.H."/>
            <person name="Karpowicz S.J."/>
            <person name="Witman G.B."/>
            <person name="Terry A."/>
            <person name="Salamov A."/>
            <person name="Fritz-Laylin L.K."/>
            <person name="Marechal-Drouard L."/>
            <person name="Marshall W.F."/>
            <person name="Qu L.H."/>
            <person name="Nelson D.R."/>
            <person name="Sanderfoot A.A."/>
            <person name="Spalding M.H."/>
            <person name="Kapitonov V.V."/>
            <person name="Ren Q."/>
            <person name="Ferris P."/>
            <person name="Lindquist E."/>
            <person name="Shapiro H."/>
            <person name="Lucas S.M."/>
            <person name="Grimwood J."/>
            <person name="Schmutz J."/>
            <person name="Grigoriev I.V."/>
            <person name="Rokhsar D.S."/>
        </authorList>
    </citation>
    <scope>NUCLEOTIDE SEQUENCE</scope>
    <source>
        <strain evidence="5">CC-503 cw92 mt+</strain>
    </source>
</reference>
<keyword evidence="1" id="KW-1015">Disulfide bond</keyword>
<dbReference type="EMBL" id="CM008971">
    <property type="protein sequence ID" value="PNW77140.1"/>
    <property type="molecule type" value="Genomic_DNA"/>
</dbReference>
<feature type="region of interest" description="Disordered" evidence="2">
    <location>
        <begin position="244"/>
        <end position="430"/>
    </location>
</feature>
<feature type="compositionally biased region" description="Pro residues" evidence="2">
    <location>
        <begin position="367"/>
        <end position="430"/>
    </location>
</feature>
<dbReference type="Gramene" id="PNW77141">
    <property type="protein sequence ID" value="PNW77141"/>
    <property type="gene ID" value="CHLRE_10g423850v5"/>
</dbReference>
<dbReference type="InterPro" id="IPR001190">
    <property type="entry name" value="SRCR"/>
</dbReference>
<dbReference type="GO" id="GO:0016020">
    <property type="term" value="C:membrane"/>
    <property type="evidence" value="ECO:0007669"/>
    <property type="project" value="InterPro"/>
</dbReference>
<dbReference type="STRING" id="3055.A0A2K3D9D1"/>
<dbReference type="PANTHER" id="PTHR48071">
    <property type="entry name" value="SRCR DOMAIN-CONTAINING PROTEIN"/>
    <property type="match status" value="1"/>
</dbReference>
<accession>A0A2K3D9D1</accession>
<feature type="region of interest" description="Disordered" evidence="2">
    <location>
        <begin position="446"/>
        <end position="476"/>
    </location>
</feature>
<evidence type="ECO:0000256" key="3">
    <source>
        <dbReference type="SAM" id="SignalP"/>
    </source>
</evidence>